<dbReference type="PROSITE" id="PS50297">
    <property type="entry name" value="ANK_REP_REGION"/>
    <property type="match status" value="1"/>
</dbReference>
<dbReference type="Pfam" id="PF13637">
    <property type="entry name" value="Ank_4"/>
    <property type="match status" value="1"/>
</dbReference>
<accession>A0A0G2JBC6</accession>
<dbReference type="PROSITE" id="PS50088">
    <property type="entry name" value="ANK_REPEAT"/>
    <property type="match status" value="1"/>
</dbReference>
<dbReference type="SUPFAM" id="SSF48403">
    <property type="entry name" value="Ankyrin repeat"/>
    <property type="match status" value="1"/>
</dbReference>
<name>A0A0G2JBC6_9EURO</name>
<dbReference type="AlphaFoldDB" id="A0A0G2JBC6"/>
<evidence type="ECO:0000313" key="4">
    <source>
        <dbReference type="EMBL" id="KKZ67246.1"/>
    </source>
</evidence>
<dbReference type="Proteomes" id="UP000034164">
    <property type="component" value="Unassembled WGS sequence"/>
</dbReference>
<dbReference type="EMBL" id="LCZI01000301">
    <property type="protein sequence ID" value="KKZ67246.1"/>
    <property type="molecule type" value="Genomic_DNA"/>
</dbReference>
<protein>
    <submittedName>
        <fullName evidence="4">Uncharacterized protein</fullName>
    </submittedName>
</protein>
<dbReference type="InterPro" id="IPR002110">
    <property type="entry name" value="Ankyrin_rpt"/>
</dbReference>
<dbReference type="Pfam" id="PF00023">
    <property type="entry name" value="Ank"/>
    <property type="match status" value="1"/>
</dbReference>
<evidence type="ECO:0000313" key="5">
    <source>
        <dbReference type="Proteomes" id="UP000034164"/>
    </source>
</evidence>
<proteinExistence type="predicted"/>
<comment type="caution">
    <text evidence="4">The sequence shown here is derived from an EMBL/GenBank/DDBJ whole genome shotgun (WGS) entry which is preliminary data.</text>
</comment>
<dbReference type="InterPro" id="IPR036770">
    <property type="entry name" value="Ankyrin_rpt-contain_sf"/>
</dbReference>
<dbReference type="OrthoDB" id="341259at2759"/>
<evidence type="ECO:0000256" key="1">
    <source>
        <dbReference type="ARBA" id="ARBA00022737"/>
    </source>
</evidence>
<dbReference type="PANTHER" id="PTHR24198">
    <property type="entry name" value="ANKYRIN REPEAT AND PROTEIN KINASE DOMAIN-CONTAINING PROTEIN"/>
    <property type="match status" value="1"/>
</dbReference>
<gene>
    <name evidence="4" type="ORF">EMCG_07051</name>
</gene>
<reference evidence="5" key="1">
    <citation type="journal article" date="2015" name="PLoS Genet.">
        <title>The dynamic genome and transcriptome of the human fungal pathogen Blastomyces and close relative Emmonsia.</title>
        <authorList>
            <person name="Munoz J.F."/>
            <person name="Gauthier G.M."/>
            <person name="Desjardins C.A."/>
            <person name="Gallo J.E."/>
            <person name="Holder J."/>
            <person name="Sullivan T.D."/>
            <person name="Marty A.J."/>
            <person name="Carmen J.C."/>
            <person name="Chen Z."/>
            <person name="Ding L."/>
            <person name="Gujja S."/>
            <person name="Magrini V."/>
            <person name="Misas E."/>
            <person name="Mitreva M."/>
            <person name="Priest M."/>
            <person name="Saif S."/>
            <person name="Whiston E.A."/>
            <person name="Young S."/>
            <person name="Zeng Q."/>
            <person name="Goldman W.E."/>
            <person name="Mardis E.R."/>
            <person name="Taylor J.W."/>
            <person name="McEwen J.G."/>
            <person name="Clay O.K."/>
            <person name="Klein B.S."/>
            <person name="Cuomo C.A."/>
        </authorList>
    </citation>
    <scope>NUCLEOTIDE SEQUENCE [LARGE SCALE GENOMIC DNA]</scope>
    <source>
        <strain evidence="5">UAMH 3008</strain>
    </source>
</reference>
<dbReference type="VEuPathDB" id="FungiDB:EMCG_07051"/>
<evidence type="ECO:0000256" key="3">
    <source>
        <dbReference type="PROSITE-ProRule" id="PRU00023"/>
    </source>
</evidence>
<dbReference type="PANTHER" id="PTHR24198:SF165">
    <property type="entry name" value="ANKYRIN REPEAT-CONTAINING PROTEIN-RELATED"/>
    <property type="match status" value="1"/>
</dbReference>
<organism evidence="4 5">
    <name type="scientific">[Emmonsia] crescens</name>
    <dbReference type="NCBI Taxonomy" id="73230"/>
    <lineage>
        <taxon>Eukaryota</taxon>
        <taxon>Fungi</taxon>
        <taxon>Dikarya</taxon>
        <taxon>Ascomycota</taxon>
        <taxon>Pezizomycotina</taxon>
        <taxon>Eurotiomycetes</taxon>
        <taxon>Eurotiomycetidae</taxon>
        <taxon>Onygenales</taxon>
        <taxon>Ajellomycetaceae</taxon>
        <taxon>Emergomyces</taxon>
    </lineage>
</organism>
<keyword evidence="2 3" id="KW-0040">ANK repeat</keyword>
<feature type="repeat" description="ANK" evidence="3">
    <location>
        <begin position="105"/>
        <end position="126"/>
    </location>
</feature>
<sequence>MLIAAGADVHAGIHLSYGTDLFLAATLVLLVTTEQLPRILPFRAAVICGHARVVQALIDGRANVNGPDFREDMPTPLAIMNAREDVVKVLLDNGADVSAAIRSLHQDTALHLAAETGNVKIVELLLPRLWAVGMSARNRQNRTPLD</sequence>
<dbReference type="Gene3D" id="1.25.40.20">
    <property type="entry name" value="Ankyrin repeat-containing domain"/>
    <property type="match status" value="1"/>
</dbReference>
<keyword evidence="1" id="KW-0677">Repeat</keyword>
<dbReference type="SMART" id="SM00248">
    <property type="entry name" value="ANK"/>
    <property type="match status" value="3"/>
</dbReference>
<evidence type="ECO:0000256" key="2">
    <source>
        <dbReference type="ARBA" id="ARBA00023043"/>
    </source>
</evidence>